<proteinExistence type="predicted"/>
<feature type="compositionally biased region" description="Basic residues" evidence="1">
    <location>
        <begin position="70"/>
        <end position="80"/>
    </location>
</feature>
<comment type="caution">
    <text evidence="2">The sequence shown here is derived from an EMBL/GenBank/DDBJ whole genome shotgun (WGS) entry which is preliminary data.</text>
</comment>
<reference evidence="2" key="2">
    <citation type="submission" date="2023-06" db="EMBL/GenBank/DDBJ databases">
        <authorList>
            <consortium name="Lawrence Berkeley National Laboratory"/>
            <person name="Haridas S."/>
            <person name="Hensen N."/>
            <person name="Bonometti L."/>
            <person name="Westerberg I."/>
            <person name="Brannstrom I.O."/>
            <person name="Guillou S."/>
            <person name="Cros-Aarteil S."/>
            <person name="Calhoun S."/>
            <person name="Kuo A."/>
            <person name="Mondo S."/>
            <person name="Pangilinan J."/>
            <person name="Riley R."/>
            <person name="Labutti K."/>
            <person name="Andreopoulos B."/>
            <person name="Lipzen A."/>
            <person name="Chen C."/>
            <person name="Yanf M."/>
            <person name="Daum C."/>
            <person name="Ng V."/>
            <person name="Clum A."/>
            <person name="Steindorff A."/>
            <person name="Ohm R."/>
            <person name="Martin F."/>
            <person name="Silar P."/>
            <person name="Natvig D."/>
            <person name="Lalanne C."/>
            <person name="Gautier V."/>
            <person name="Ament-Velasquez S.L."/>
            <person name="Kruys A."/>
            <person name="Hutchinson M.I."/>
            <person name="Powell A.J."/>
            <person name="Barry K."/>
            <person name="Miller A.N."/>
            <person name="Grigoriev I.V."/>
            <person name="Debuchy R."/>
            <person name="Gladieux P."/>
            <person name="Thoren M.H."/>
            <person name="Johannesson H."/>
        </authorList>
    </citation>
    <scope>NUCLEOTIDE SEQUENCE</scope>
    <source>
        <strain evidence="2">CBS 955.72</strain>
    </source>
</reference>
<evidence type="ECO:0000313" key="3">
    <source>
        <dbReference type="Proteomes" id="UP001275084"/>
    </source>
</evidence>
<accession>A0AAJ0H5H7</accession>
<reference evidence="2" key="1">
    <citation type="journal article" date="2023" name="Mol. Phylogenet. Evol.">
        <title>Genome-scale phylogeny and comparative genomics of the fungal order Sordariales.</title>
        <authorList>
            <person name="Hensen N."/>
            <person name="Bonometti L."/>
            <person name="Westerberg I."/>
            <person name="Brannstrom I.O."/>
            <person name="Guillou S."/>
            <person name="Cros-Aarteil S."/>
            <person name="Calhoun S."/>
            <person name="Haridas S."/>
            <person name="Kuo A."/>
            <person name="Mondo S."/>
            <person name="Pangilinan J."/>
            <person name="Riley R."/>
            <person name="LaButti K."/>
            <person name="Andreopoulos B."/>
            <person name="Lipzen A."/>
            <person name="Chen C."/>
            <person name="Yan M."/>
            <person name="Daum C."/>
            <person name="Ng V."/>
            <person name="Clum A."/>
            <person name="Steindorff A."/>
            <person name="Ohm R.A."/>
            <person name="Martin F."/>
            <person name="Silar P."/>
            <person name="Natvig D.O."/>
            <person name="Lalanne C."/>
            <person name="Gautier V."/>
            <person name="Ament-Velasquez S.L."/>
            <person name="Kruys A."/>
            <person name="Hutchinson M.I."/>
            <person name="Powell A.J."/>
            <person name="Barry K."/>
            <person name="Miller A.N."/>
            <person name="Grigoriev I.V."/>
            <person name="Debuchy R."/>
            <person name="Gladieux P."/>
            <person name="Hiltunen Thoren M."/>
            <person name="Johannesson H."/>
        </authorList>
    </citation>
    <scope>NUCLEOTIDE SEQUENCE</scope>
    <source>
        <strain evidence="2">CBS 955.72</strain>
    </source>
</reference>
<evidence type="ECO:0000313" key="2">
    <source>
        <dbReference type="EMBL" id="KAK3339628.1"/>
    </source>
</evidence>
<gene>
    <name evidence="2" type="ORF">B0T25DRAFT_360943</name>
</gene>
<evidence type="ECO:0000256" key="1">
    <source>
        <dbReference type="SAM" id="MobiDB-lite"/>
    </source>
</evidence>
<dbReference type="AlphaFoldDB" id="A0AAJ0H5H7"/>
<sequence>MLICPFLSGPHNHSMPYGGLQLHLPSDNLSKAIICLSQTECSLKINSQPRIRPEFGSAVVPRKSPVSPLHHPRHPGPRRNLRFPSFFPGYSRESIPEQTAGQILQPQTTQVSIPCPFLDTSHNTGHGKGTIRLPRQRHDGVLSLRFPPKVARLLYRTPPGKQRTDDSFALHSVPQDTSMGLRMGASNMNGGSGCVWHVAGMGGHWCVFHPLDGAAA</sequence>
<keyword evidence="3" id="KW-1185">Reference proteome</keyword>
<dbReference type="Proteomes" id="UP001275084">
    <property type="component" value="Unassembled WGS sequence"/>
</dbReference>
<feature type="region of interest" description="Disordered" evidence="1">
    <location>
        <begin position="59"/>
        <end position="80"/>
    </location>
</feature>
<protein>
    <submittedName>
        <fullName evidence="2">Uncharacterized protein</fullName>
    </submittedName>
</protein>
<organism evidence="2 3">
    <name type="scientific">Lasiosphaeria hispida</name>
    <dbReference type="NCBI Taxonomy" id="260671"/>
    <lineage>
        <taxon>Eukaryota</taxon>
        <taxon>Fungi</taxon>
        <taxon>Dikarya</taxon>
        <taxon>Ascomycota</taxon>
        <taxon>Pezizomycotina</taxon>
        <taxon>Sordariomycetes</taxon>
        <taxon>Sordariomycetidae</taxon>
        <taxon>Sordariales</taxon>
        <taxon>Lasiosphaeriaceae</taxon>
        <taxon>Lasiosphaeria</taxon>
    </lineage>
</organism>
<dbReference type="EMBL" id="JAUIQD010000009">
    <property type="protein sequence ID" value="KAK3339628.1"/>
    <property type="molecule type" value="Genomic_DNA"/>
</dbReference>
<name>A0AAJ0H5H7_9PEZI</name>